<name>A0A2G9SG93_AQUCT</name>
<reference evidence="1" key="1">
    <citation type="submission" date="2017-08" db="EMBL/GenBank/DDBJ databases">
        <title>Assembly of the North American Bullfrog Genome.</title>
        <authorList>
            <person name="Warren R.L."/>
            <person name="Vandervalk B.P."/>
            <person name="Kucuk E."/>
            <person name="Birol I."/>
            <person name="Helbing C."/>
            <person name="Pandoh P."/>
            <person name="Behsaz B."/>
            <person name="Mohamadi H."/>
            <person name="Chu J."/>
            <person name="Jackman S."/>
            <person name="Hammond S.A."/>
            <person name="Veldhoen N."/>
            <person name="Kirk H."/>
            <person name="Zhao Y."/>
            <person name="Coope R."/>
            <person name="Pleasance S."/>
            <person name="Moore R."/>
            <person name="Holt R."/>
        </authorList>
    </citation>
    <scope>NUCLEOTIDE SEQUENCE</scope>
    <source>
        <strain evidence="1">Bruno</strain>
        <tissue evidence="1">Liver</tissue>
    </source>
</reference>
<protein>
    <submittedName>
        <fullName evidence="1">Uncharacterized protein</fullName>
    </submittedName>
</protein>
<accession>A0A2G9SG93</accession>
<dbReference type="EMBL" id="KV924387">
    <property type="protein sequence ID" value="PIO39158.1"/>
    <property type="molecule type" value="Genomic_DNA"/>
</dbReference>
<dbReference type="AlphaFoldDB" id="A0A2G9SG93"/>
<evidence type="ECO:0000313" key="1">
    <source>
        <dbReference type="EMBL" id="PIO39158.1"/>
    </source>
</evidence>
<proteinExistence type="predicted"/>
<dbReference type="OrthoDB" id="6616165at2759"/>
<sequence length="156" mass="17443">MLTENIYARSKGAKARVPYMFAGDLEFLQPILEMRETQASWEEQDVLEDQAEAQDQIGLQEGTEDLAQIQIASNLRATNPEEEFAVAEAILGPSNAPADIGRPAKVPWRRAPVSQPDISERLLEMLKTLSEKVDAFFMTGYYTGAQFCPSDQKCRT</sequence>
<gene>
    <name evidence="1" type="ORF">AB205_0209010</name>
</gene>
<organism evidence="1">
    <name type="scientific">Aquarana catesbeiana</name>
    <name type="common">American bullfrog</name>
    <name type="synonym">Rana catesbeiana</name>
    <dbReference type="NCBI Taxonomy" id="8400"/>
    <lineage>
        <taxon>Eukaryota</taxon>
        <taxon>Metazoa</taxon>
        <taxon>Chordata</taxon>
        <taxon>Craniata</taxon>
        <taxon>Vertebrata</taxon>
        <taxon>Euteleostomi</taxon>
        <taxon>Amphibia</taxon>
        <taxon>Batrachia</taxon>
        <taxon>Anura</taxon>
        <taxon>Neobatrachia</taxon>
        <taxon>Ranoidea</taxon>
        <taxon>Ranidae</taxon>
        <taxon>Aquarana</taxon>
    </lineage>
</organism>